<comment type="caution">
    <text evidence="7">The sequence shown here is derived from an EMBL/GenBank/DDBJ whole genome shotgun (WGS) entry which is preliminary data.</text>
</comment>
<dbReference type="Gene3D" id="3.40.50.410">
    <property type="entry name" value="von Willebrand factor, type A domain"/>
    <property type="match status" value="1"/>
</dbReference>
<dbReference type="Pfam" id="PF07584">
    <property type="entry name" value="BatA"/>
    <property type="match status" value="1"/>
</dbReference>
<dbReference type="InterPro" id="IPR002035">
    <property type="entry name" value="VWF_A"/>
</dbReference>
<feature type="domain" description="VWFA" evidence="6">
    <location>
        <begin position="96"/>
        <end position="286"/>
    </location>
</feature>
<gene>
    <name evidence="7" type="ORF">CGZ92_11135</name>
</gene>
<dbReference type="Proteomes" id="UP000216533">
    <property type="component" value="Unassembled WGS sequence"/>
</dbReference>
<dbReference type="SUPFAM" id="SSF53300">
    <property type="entry name" value="vWA-like"/>
    <property type="match status" value="1"/>
</dbReference>
<proteinExistence type="predicted"/>
<feature type="transmembrane region" description="Helical" evidence="5">
    <location>
        <begin position="65"/>
        <end position="82"/>
    </location>
</feature>
<keyword evidence="3 5" id="KW-1133">Transmembrane helix</keyword>
<dbReference type="InterPro" id="IPR050768">
    <property type="entry name" value="UPF0353/GerABKA_families"/>
</dbReference>
<dbReference type="InterPro" id="IPR024163">
    <property type="entry name" value="Aerotolerance_reg_N"/>
</dbReference>
<dbReference type="PROSITE" id="PS50234">
    <property type="entry name" value="VWFA"/>
    <property type="match status" value="1"/>
</dbReference>
<dbReference type="PANTHER" id="PTHR22550">
    <property type="entry name" value="SPORE GERMINATION PROTEIN"/>
    <property type="match status" value="1"/>
</dbReference>
<dbReference type="SMART" id="SM00327">
    <property type="entry name" value="VWA"/>
    <property type="match status" value="1"/>
</dbReference>
<protein>
    <submittedName>
        <fullName evidence="7">Magnesium chelatase</fullName>
    </submittedName>
</protein>
<feature type="transmembrane region" description="Helical" evidence="5">
    <location>
        <begin position="16"/>
        <end position="35"/>
    </location>
</feature>
<evidence type="ECO:0000313" key="7">
    <source>
        <dbReference type="EMBL" id="OYN85343.1"/>
    </source>
</evidence>
<evidence type="ECO:0000313" key="8">
    <source>
        <dbReference type="Proteomes" id="UP000216533"/>
    </source>
</evidence>
<name>A0A255EB26_9ACTN</name>
<dbReference type="EMBL" id="NMVI01000025">
    <property type="protein sequence ID" value="OYN85343.1"/>
    <property type="molecule type" value="Genomic_DNA"/>
</dbReference>
<dbReference type="RefSeq" id="WP_094451448.1">
    <property type="nucleotide sequence ID" value="NZ_NMVI01000025.1"/>
</dbReference>
<sequence>MSFWEQWVPQTLGRPWVLLAIVLIPVLVAAYLFLLKRKKRTGMRYTNTGVLGKVMHGQSQWRRHLAVAFALVALVALSVAAAQPMGVSLIPRERATVVLVLDVSQSMQATDVQPTRLQAAEEAAAAFVDQVPDRFNISLVLLSGQPQIVVPPTQDHALVKRVASNLELRDGTAMGSGIETALSALQQAPRDADDTGELPPGMIVLMSDGQNTAGQSPLQAAGRARDLKVPVHTIAYGTDYGYVDLDGVREPVPADRALLESIAQTAGGEFHIAKDGAELADAFEDIGSSVGYVRGETDISAQYAGVGVAFGVLAALATISLATRWP</sequence>
<evidence type="ECO:0000256" key="1">
    <source>
        <dbReference type="ARBA" id="ARBA00022475"/>
    </source>
</evidence>
<dbReference type="InterPro" id="IPR036465">
    <property type="entry name" value="vWFA_dom_sf"/>
</dbReference>
<evidence type="ECO:0000256" key="2">
    <source>
        <dbReference type="ARBA" id="ARBA00022692"/>
    </source>
</evidence>
<keyword evidence="1" id="KW-1003">Cell membrane</keyword>
<organism evidence="7 8">
    <name type="scientific">Parenemella sanctibonifatiensis</name>
    <dbReference type="NCBI Taxonomy" id="2016505"/>
    <lineage>
        <taxon>Bacteria</taxon>
        <taxon>Bacillati</taxon>
        <taxon>Actinomycetota</taxon>
        <taxon>Actinomycetes</taxon>
        <taxon>Propionibacteriales</taxon>
        <taxon>Propionibacteriaceae</taxon>
        <taxon>Parenemella</taxon>
    </lineage>
</organism>
<dbReference type="Pfam" id="PF13519">
    <property type="entry name" value="VWA_2"/>
    <property type="match status" value="1"/>
</dbReference>
<dbReference type="PANTHER" id="PTHR22550:SF5">
    <property type="entry name" value="LEUCINE ZIPPER PROTEIN 4"/>
    <property type="match status" value="1"/>
</dbReference>
<keyword evidence="2 5" id="KW-0812">Transmembrane</keyword>
<keyword evidence="4 5" id="KW-0472">Membrane</keyword>
<evidence type="ECO:0000256" key="3">
    <source>
        <dbReference type="ARBA" id="ARBA00022989"/>
    </source>
</evidence>
<dbReference type="AlphaFoldDB" id="A0A255EB26"/>
<accession>A0A255EB26</accession>
<evidence type="ECO:0000259" key="6">
    <source>
        <dbReference type="PROSITE" id="PS50234"/>
    </source>
</evidence>
<feature type="transmembrane region" description="Helical" evidence="5">
    <location>
        <begin position="303"/>
        <end position="322"/>
    </location>
</feature>
<evidence type="ECO:0000256" key="5">
    <source>
        <dbReference type="SAM" id="Phobius"/>
    </source>
</evidence>
<reference evidence="7 8" key="1">
    <citation type="submission" date="2017-07" db="EMBL/GenBank/DDBJ databases">
        <title>Draft whole genome sequences of clinical Proprionibacteriaceae strains.</title>
        <authorList>
            <person name="Bernier A.-M."/>
            <person name="Bernard K."/>
            <person name="Domingo M.-C."/>
        </authorList>
    </citation>
    <scope>NUCLEOTIDE SEQUENCE [LARGE SCALE GENOMIC DNA]</scope>
    <source>
        <strain evidence="7 8">NML 160184</strain>
    </source>
</reference>
<evidence type="ECO:0000256" key="4">
    <source>
        <dbReference type="ARBA" id="ARBA00023136"/>
    </source>
</evidence>